<keyword evidence="3 11" id="KW-0812">Transmembrane</keyword>
<feature type="transmembrane region" description="Helical" evidence="11">
    <location>
        <begin position="241"/>
        <end position="261"/>
    </location>
</feature>
<evidence type="ECO:0000256" key="11">
    <source>
        <dbReference type="SAM" id="Phobius"/>
    </source>
</evidence>
<reference evidence="14" key="1">
    <citation type="submission" date="2025-08" db="UniProtKB">
        <authorList>
            <consortium name="RefSeq"/>
        </authorList>
    </citation>
    <scope>IDENTIFICATION</scope>
</reference>
<protein>
    <submittedName>
        <fullName evidence="14">Vomeronasal type-2 receptor 26-like</fullName>
    </submittedName>
</protein>
<dbReference type="SUPFAM" id="SSF57184">
    <property type="entry name" value="Growth factor receptor domain"/>
    <property type="match status" value="1"/>
</dbReference>
<evidence type="ECO:0000259" key="12">
    <source>
        <dbReference type="PROSITE" id="PS50259"/>
    </source>
</evidence>
<feature type="transmembrane region" description="Helical" evidence="11">
    <location>
        <begin position="206"/>
        <end position="226"/>
    </location>
</feature>
<evidence type="ECO:0000256" key="2">
    <source>
        <dbReference type="ARBA" id="ARBA00022475"/>
    </source>
</evidence>
<evidence type="ECO:0000256" key="5">
    <source>
        <dbReference type="ARBA" id="ARBA00022989"/>
    </source>
</evidence>
<feature type="transmembrane region" description="Helical" evidence="11">
    <location>
        <begin position="273"/>
        <end position="298"/>
    </location>
</feature>
<keyword evidence="9" id="KW-0325">Glycoprotein</keyword>
<evidence type="ECO:0000313" key="13">
    <source>
        <dbReference type="Proteomes" id="UP001652642"/>
    </source>
</evidence>
<dbReference type="RefSeq" id="XP_072859822.1">
    <property type="nucleotide sequence ID" value="XM_073003721.1"/>
</dbReference>
<dbReference type="InterPro" id="IPR009030">
    <property type="entry name" value="Growth_fac_rcpt_cys_sf"/>
</dbReference>
<dbReference type="PROSITE" id="PS00981">
    <property type="entry name" value="G_PROTEIN_RECEP_F3_3"/>
    <property type="match status" value="1"/>
</dbReference>
<dbReference type="InterPro" id="IPR000068">
    <property type="entry name" value="GPCR_3_Ca_sens_rcpt-rel"/>
</dbReference>
<dbReference type="CDD" id="cd15283">
    <property type="entry name" value="7tmC_V2R_pheromone"/>
    <property type="match status" value="1"/>
</dbReference>
<evidence type="ECO:0000256" key="9">
    <source>
        <dbReference type="ARBA" id="ARBA00023180"/>
    </source>
</evidence>
<dbReference type="SUPFAM" id="SSF53822">
    <property type="entry name" value="Periplasmic binding protein-like I"/>
    <property type="match status" value="1"/>
</dbReference>
<feature type="transmembrane region" description="Helical" evidence="11">
    <location>
        <begin position="423"/>
        <end position="445"/>
    </location>
</feature>
<dbReference type="InterPro" id="IPR000337">
    <property type="entry name" value="GPCR_3"/>
</dbReference>
<dbReference type="InterPro" id="IPR001828">
    <property type="entry name" value="ANF_lig-bd_rcpt"/>
</dbReference>
<dbReference type="Pfam" id="PF00003">
    <property type="entry name" value="7tm_3"/>
    <property type="match status" value="1"/>
</dbReference>
<dbReference type="InterPro" id="IPR038550">
    <property type="entry name" value="GPCR_3_9-Cys_sf"/>
</dbReference>
<feature type="transmembrane region" description="Helical" evidence="11">
    <location>
        <begin position="397"/>
        <end position="417"/>
    </location>
</feature>
<dbReference type="Proteomes" id="UP001652642">
    <property type="component" value="Chromosome 6"/>
</dbReference>
<evidence type="ECO:0000256" key="4">
    <source>
        <dbReference type="ARBA" id="ARBA00022729"/>
    </source>
</evidence>
<evidence type="ECO:0000256" key="8">
    <source>
        <dbReference type="ARBA" id="ARBA00023170"/>
    </source>
</evidence>
<dbReference type="Pfam" id="PF07562">
    <property type="entry name" value="NCD3G"/>
    <property type="match status" value="1"/>
</dbReference>
<keyword evidence="8" id="KW-0675">Receptor</keyword>
<name>A0ABM5GQA8_9SAUR</name>
<dbReference type="Gene3D" id="2.10.50.30">
    <property type="entry name" value="GPCR, family 3, nine cysteines domain"/>
    <property type="match status" value="1"/>
</dbReference>
<dbReference type="InterPro" id="IPR017979">
    <property type="entry name" value="GPCR_3_CS"/>
</dbReference>
<keyword evidence="13" id="KW-1185">Reference proteome</keyword>
<accession>A0ABM5GQA8</accession>
<keyword evidence="5 11" id="KW-1133">Transmembrane helix</keyword>
<keyword evidence="10" id="KW-0807">Transducer</keyword>
<dbReference type="GeneID" id="110070105"/>
<evidence type="ECO:0000256" key="6">
    <source>
        <dbReference type="ARBA" id="ARBA00023040"/>
    </source>
</evidence>
<dbReference type="PANTHER" id="PTHR24061:SF599">
    <property type="entry name" value="G-PROTEIN COUPLED RECEPTORS FAMILY 3 PROFILE DOMAIN-CONTAINING PROTEIN"/>
    <property type="match status" value="1"/>
</dbReference>
<keyword evidence="4" id="KW-0732">Signal</keyword>
<sequence length="468" mass="52473">MDLVHRSLKRDEELRTLTKFYQHVLSLTFAVKEINGDVNILPNITLGFNIYDNYNDAQLTYRTTMNLLFKSQRLVPNYECETQGKLTAVIGALASKASFRMAQILSLYKIPQKLFLIGNVLHLSGQALPLSICSDSCHRGYQKKKKEGDKFCCYDCDLCPEGKISNKSDTDDCLQCPEDQYPNRDRDQCIPKVIKFLSYEEPLGKALAGVALSFSLVTVLVLGSFIKHRDTPIVKANNRELTYTLLVSLLLCFLSTFLFLGKPGKLTCLLQQPVFGMVFSVAVSCVLAKTITVVLAFLATKPGSHLRKWVGKRVATSVVLSSSLIQAGICVIWVGTFPPFPELDLHSVPEVIIMQCSTGSVLMFYLVLAYMALLSIISFTVAFLARKLPDTFNEAKFITFSMLIFCSVWVSFVPTYLSTKGTYMVAVEIFSILASTGGVFCCIFLPKCYMMVFKPELNSREQLLRRKY</sequence>
<feature type="transmembrane region" description="Helical" evidence="11">
    <location>
        <begin position="360"/>
        <end position="385"/>
    </location>
</feature>
<evidence type="ECO:0000256" key="1">
    <source>
        <dbReference type="ARBA" id="ARBA00004651"/>
    </source>
</evidence>
<proteinExistence type="predicted"/>
<dbReference type="PROSITE" id="PS50259">
    <property type="entry name" value="G_PROTEIN_RECEP_F3_4"/>
    <property type="match status" value="1"/>
</dbReference>
<keyword evidence="7 11" id="KW-0472">Membrane</keyword>
<dbReference type="PRINTS" id="PR00248">
    <property type="entry name" value="GPCRMGR"/>
</dbReference>
<keyword evidence="2" id="KW-1003">Cell membrane</keyword>
<evidence type="ECO:0000256" key="3">
    <source>
        <dbReference type="ARBA" id="ARBA00022692"/>
    </source>
</evidence>
<dbReference type="InterPro" id="IPR011500">
    <property type="entry name" value="GPCR_3_9-Cys_dom"/>
</dbReference>
<dbReference type="InterPro" id="IPR017978">
    <property type="entry name" value="GPCR_3_C"/>
</dbReference>
<evidence type="ECO:0000313" key="14">
    <source>
        <dbReference type="RefSeq" id="XP_072859822.1"/>
    </source>
</evidence>
<dbReference type="InterPro" id="IPR028082">
    <property type="entry name" value="Peripla_BP_I"/>
</dbReference>
<comment type="subcellular location">
    <subcellularLocation>
        <location evidence="1">Cell membrane</location>
        <topology evidence="1">Multi-pass membrane protein</topology>
    </subcellularLocation>
</comment>
<gene>
    <name evidence="14" type="primary">LOC110070105</name>
</gene>
<feature type="transmembrane region" description="Helical" evidence="11">
    <location>
        <begin position="318"/>
        <end position="340"/>
    </location>
</feature>
<evidence type="ECO:0000256" key="7">
    <source>
        <dbReference type="ARBA" id="ARBA00023136"/>
    </source>
</evidence>
<dbReference type="Gene3D" id="3.40.50.2300">
    <property type="match status" value="1"/>
</dbReference>
<organism evidence="13 14">
    <name type="scientific">Pogona vitticeps</name>
    <name type="common">central bearded dragon</name>
    <dbReference type="NCBI Taxonomy" id="103695"/>
    <lineage>
        <taxon>Eukaryota</taxon>
        <taxon>Metazoa</taxon>
        <taxon>Chordata</taxon>
        <taxon>Craniata</taxon>
        <taxon>Vertebrata</taxon>
        <taxon>Euteleostomi</taxon>
        <taxon>Lepidosauria</taxon>
        <taxon>Squamata</taxon>
        <taxon>Bifurcata</taxon>
        <taxon>Unidentata</taxon>
        <taxon>Episquamata</taxon>
        <taxon>Toxicofera</taxon>
        <taxon>Iguania</taxon>
        <taxon>Acrodonta</taxon>
        <taxon>Agamidae</taxon>
        <taxon>Amphibolurinae</taxon>
        <taxon>Pogona</taxon>
    </lineage>
</organism>
<dbReference type="Pfam" id="PF01094">
    <property type="entry name" value="ANF_receptor"/>
    <property type="match status" value="1"/>
</dbReference>
<evidence type="ECO:0000256" key="10">
    <source>
        <dbReference type="ARBA" id="ARBA00023224"/>
    </source>
</evidence>
<dbReference type="PANTHER" id="PTHR24061">
    <property type="entry name" value="CALCIUM-SENSING RECEPTOR-RELATED"/>
    <property type="match status" value="1"/>
</dbReference>
<keyword evidence="6" id="KW-0297">G-protein coupled receptor</keyword>
<feature type="domain" description="G-protein coupled receptors family 3 profile" evidence="12">
    <location>
        <begin position="203"/>
        <end position="467"/>
    </location>
</feature>